<dbReference type="NCBIfam" id="TIGR01770">
    <property type="entry name" value="NDH_I_N"/>
    <property type="match status" value="1"/>
</dbReference>
<comment type="similarity">
    <text evidence="5">Belongs to the complex I subunit 2 family.</text>
</comment>
<evidence type="ECO:0000256" key="5">
    <source>
        <dbReference type="HAMAP-Rule" id="MF_00445"/>
    </source>
</evidence>
<feature type="transmembrane region" description="Helical" evidence="5">
    <location>
        <begin position="285"/>
        <end position="304"/>
    </location>
</feature>
<dbReference type="RefSeq" id="WP_155112525.1">
    <property type="nucleotide sequence ID" value="NZ_WMIB01000010.1"/>
</dbReference>
<keyword evidence="5" id="KW-1003">Cell membrane</keyword>
<keyword evidence="3 5" id="KW-1133">Transmembrane helix</keyword>
<dbReference type="GO" id="GO:0048038">
    <property type="term" value="F:quinone binding"/>
    <property type="evidence" value="ECO:0007669"/>
    <property type="project" value="UniProtKB-KW"/>
</dbReference>
<keyword evidence="4 5" id="KW-0472">Membrane</keyword>
<feature type="transmembrane region" description="Helical" evidence="5">
    <location>
        <begin position="81"/>
        <end position="98"/>
    </location>
</feature>
<feature type="transmembrane region" description="Helical" evidence="5">
    <location>
        <begin position="316"/>
        <end position="335"/>
    </location>
</feature>
<evidence type="ECO:0000256" key="4">
    <source>
        <dbReference type="ARBA" id="ARBA00023136"/>
    </source>
</evidence>
<gene>
    <name evidence="5 8" type="primary">nuoN</name>
    <name evidence="8" type="ORF">GKZ89_11320</name>
</gene>
<proteinExistence type="inferred from homology"/>
<keyword evidence="2 5" id="KW-0812">Transmembrane</keyword>
<accession>A0A7X2V4P4</accession>
<sequence length="484" mass="52078">MDAETLLSYNWLLMTPEFIVLGGALLITVFDLFLPKKADKEWLGWLGLAAVLGAGAALAATAPADTGILGESFVLDPFAKMFKLLLLGSAAVVFLLAFQEKKNEITERSEFYTLWLTALLGAMFMSSSRDLITLFTGLELLSISSYIMAGLKKNDLKSNEAAMKYVINGGVATAITLFGMSYLYGITGSVSLPEMALVLQNLEDPNQLFVLGLAFFILLTGLSFKIAAAPFHMWAPDVYEGSPVSVTAFLSVVSKAAGFILLIRVFYTVFIQASSLQGEPVFVELQPYIAVLALLTMIAGNAAALKQKNAKRMLSYSSIGHAGYMLAAFAAPGSPLMLDAVWFYLLAYLFMNAGAFAVLQAVEHQQGSSDLPAFAGLFKTSPALAVIMGIFLLSLAGIPGTAGFMAKLTILLSVLTAGTPMLVVACIMLAVTVISYMYYFKIISMMFFKPHQNQEKVRFRPAAAAAVLICTAGTVFFGIFPHIL</sequence>
<organism evidence="8 9">
    <name type="scientific">Metabacillus mangrovi</name>
    <dbReference type="NCBI Taxonomy" id="1491830"/>
    <lineage>
        <taxon>Bacteria</taxon>
        <taxon>Bacillati</taxon>
        <taxon>Bacillota</taxon>
        <taxon>Bacilli</taxon>
        <taxon>Bacillales</taxon>
        <taxon>Bacillaceae</taxon>
        <taxon>Metabacillus</taxon>
    </lineage>
</organism>
<evidence type="ECO:0000259" key="7">
    <source>
        <dbReference type="Pfam" id="PF00361"/>
    </source>
</evidence>
<keyword evidence="5" id="KW-1278">Translocase</keyword>
<feature type="transmembrane region" description="Helical" evidence="5">
    <location>
        <begin position="207"/>
        <end position="227"/>
    </location>
</feature>
<evidence type="ECO:0000313" key="9">
    <source>
        <dbReference type="Proteomes" id="UP000434639"/>
    </source>
</evidence>
<dbReference type="PANTHER" id="PTHR22773">
    <property type="entry name" value="NADH DEHYDROGENASE"/>
    <property type="match status" value="1"/>
</dbReference>
<feature type="transmembrane region" description="Helical" evidence="5">
    <location>
        <begin position="12"/>
        <end position="30"/>
    </location>
</feature>
<dbReference type="Pfam" id="PF00361">
    <property type="entry name" value="Proton_antipo_M"/>
    <property type="match status" value="1"/>
</dbReference>
<keyword evidence="5" id="KW-0813">Transport</keyword>
<dbReference type="EMBL" id="WMIB01000010">
    <property type="protein sequence ID" value="MTH53997.1"/>
    <property type="molecule type" value="Genomic_DNA"/>
</dbReference>
<dbReference type="GO" id="GO:0005886">
    <property type="term" value="C:plasma membrane"/>
    <property type="evidence" value="ECO:0007669"/>
    <property type="project" value="UniProtKB-SubCell"/>
</dbReference>
<dbReference type="GO" id="GO:0050136">
    <property type="term" value="F:NADH dehydrogenase (quinone) (non-electrogenic) activity"/>
    <property type="evidence" value="ECO:0007669"/>
    <property type="project" value="UniProtKB-UniRule"/>
</dbReference>
<dbReference type="OrthoDB" id="9811718at2"/>
<feature type="transmembrane region" description="Helical" evidence="5">
    <location>
        <begin position="248"/>
        <end position="273"/>
    </location>
</feature>
<comment type="function">
    <text evidence="5">NDH-1 shuttles electrons from NADH, via FMN and iron-sulfur (Fe-S) centers, to quinones in the respiratory chain. The immediate electron acceptor for the enzyme in this species is believed to be a menaquinone. Couples the redox reaction to proton translocation (for every two electrons transferred, four hydrogen ions are translocated across the cytoplasmic membrane), and thus conserves the redox energy in a proton gradient.</text>
</comment>
<comment type="catalytic activity">
    <reaction evidence="5">
        <text>a quinone + NADH + 5 H(+)(in) = a quinol + NAD(+) + 4 H(+)(out)</text>
        <dbReference type="Rhea" id="RHEA:57888"/>
        <dbReference type="ChEBI" id="CHEBI:15378"/>
        <dbReference type="ChEBI" id="CHEBI:24646"/>
        <dbReference type="ChEBI" id="CHEBI:57540"/>
        <dbReference type="ChEBI" id="CHEBI:57945"/>
        <dbReference type="ChEBI" id="CHEBI:132124"/>
    </reaction>
</comment>
<dbReference type="GO" id="GO:0042773">
    <property type="term" value="P:ATP synthesis coupled electron transport"/>
    <property type="evidence" value="ECO:0007669"/>
    <property type="project" value="InterPro"/>
</dbReference>
<evidence type="ECO:0000256" key="1">
    <source>
        <dbReference type="ARBA" id="ARBA00004651"/>
    </source>
</evidence>
<feature type="transmembrane region" description="Helical" evidence="5">
    <location>
        <begin position="410"/>
        <end position="440"/>
    </location>
</feature>
<dbReference type="Proteomes" id="UP000434639">
    <property type="component" value="Unassembled WGS sequence"/>
</dbReference>
<feature type="transmembrane region" description="Helical" evidence="5">
    <location>
        <begin position="383"/>
        <end position="404"/>
    </location>
</feature>
<feature type="transmembrane region" description="Helical" evidence="5">
    <location>
        <begin position="42"/>
        <end position="61"/>
    </location>
</feature>
<dbReference type="EC" id="7.1.1.-" evidence="5"/>
<evidence type="ECO:0000313" key="8">
    <source>
        <dbReference type="EMBL" id="MTH53997.1"/>
    </source>
</evidence>
<dbReference type="InterPro" id="IPR010096">
    <property type="entry name" value="NADH-Q_OxRdtase_suN/2"/>
</dbReference>
<dbReference type="NCBIfam" id="NF004446">
    <property type="entry name" value="PRK05777.2-4"/>
    <property type="match status" value="1"/>
</dbReference>
<dbReference type="HAMAP" id="MF_00445">
    <property type="entry name" value="NDH1_NuoN_1"/>
    <property type="match status" value="1"/>
</dbReference>
<dbReference type="AlphaFoldDB" id="A0A7X2V4P4"/>
<keyword evidence="5" id="KW-0520">NAD</keyword>
<feature type="domain" description="NADH:quinone oxidoreductase/Mrp antiporter transmembrane" evidence="7">
    <location>
        <begin position="128"/>
        <end position="429"/>
    </location>
</feature>
<comment type="subcellular location">
    <subcellularLocation>
        <location evidence="1 5">Cell membrane</location>
        <topology evidence="1 5">Multi-pass membrane protein</topology>
    </subcellularLocation>
    <subcellularLocation>
        <location evidence="6">Membrane</location>
        <topology evidence="6">Multi-pass membrane protein</topology>
    </subcellularLocation>
</comment>
<keyword evidence="8" id="KW-0560">Oxidoreductase</keyword>
<reference evidence="8 9" key="1">
    <citation type="journal article" date="2017" name="Int. J. Syst. Evol. Microbiol.">
        <title>Bacillus mangrovi sp. nov., isolated from a sediment sample from a mangrove forest.</title>
        <authorList>
            <person name="Gupta V."/>
            <person name="Singh P.K."/>
            <person name="Korpole S."/>
            <person name="Tanuku N.R.S."/>
            <person name="Pinnaka A.K."/>
        </authorList>
    </citation>
    <scope>NUCLEOTIDE SEQUENCE [LARGE SCALE GENOMIC DNA]</scope>
    <source>
        <strain evidence="8 9">KCTC 33872</strain>
    </source>
</reference>
<comment type="subunit">
    <text evidence="5">NDH-1 is composed of 14 different subunits. Subunits NuoA, H, J, K, L, M, N constitute the membrane sector of the complex.</text>
</comment>
<feature type="transmembrane region" description="Helical" evidence="5">
    <location>
        <begin position="341"/>
        <end position="362"/>
    </location>
</feature>
<comment type="caution">
    <text evidence="8">The sequence shown here is derived from an EMBL/GenBank/DDBJ whole genome shotgun (WGS) entry which is preliminary data.</text>
</comment>
<evidence type="ECO:0000256" key="6">
    <source>
        <dbReference type="RuleBase" id="RU000320"/>
    </source>
</evidence>
<dbReference type="GO" id="GO:0008137">
    <property type="term" value="F:NADH dehydrogenase (ubiquinone) activity"/>
    <property type="evidence" value="ECO:0007669"/>
    <property type="project" value="InterPro"/>
</dbReference>
<evidence type="ECO:0000256" key="3">
    <source>
        <dbReference type="ARBA" id="ARBA00022989"/>
    </source>
</evidence>
<feature type="transmembrane region" description="Helical" evidence="5">
    <location>
        <begin position="461"/>
        <end position="483"/>
    </location>
</feature>
<dbReference type="InterPro" id="IPR001750">
    <property type="entry name" value="ND/Mrp_TM"/>
</dbReference>
<name>A0A7X2V4P4_9BACI</name>
<evidence type="ECO:0000256" key="2">
    <source>
        <dbReference type="ARBA" id="ARBA00022692"/>
    </source>
</evidence>
<feature type="transmembrane region" description="Helical" evidence="5">
    <location>
        <begin position="132"/>
        <end position="151"/>
    </location>
</feature>
<keyword evidence="9" id="KW-1185">Reference proteome</keyword>
<feature type="transmembrane region" description="Helical" evidence="5">
    <location>
        <begin position="163"/>
        <end position="187"/>
    </location>
</feature>
<keyword evidence="5" id="KW-0874">Quinone</keyword>
<protein>
    <recommendedName>
        <fullName evidence="5">NADH-quinone oxidoreductase subunit N</fullName>
        <ecNumber evidence="5">7.1.1.-</ecNumber>
    </recommendedName>
    <alternativeName>
        <fullName evidence="5">NADH dehydrogenase I subunit N</fullName>
    </alternativeName>
    <alternativeName>
        <fullName evidence="5">NDH-1 subunit N</fullName>
    </alternativeName>
</protein>
<feature type="transmembrane region" description="Helical" evidence="5">
    <location>
        <begin position="110"/>
        <end position="126"/>
    </location>
</feature>